<evidence type="ECO:0000256" key="3">
    <source>
        <dbReference type="ARBA" id="ARBA00012865"/>
    </source>
</evidence>
<dbReference type="InterPro" id="IPR012338">
    <property type="entry name" value="Beta-lactam/transpept-like"/>
</dbReference>
<evidence type="ECO:0000259" key="5">
    <source>
        <dbReference type="Pfam" id="PF13354"/>
    </source>
</evidence>
<feature type="domain" description="Beta-lactamase class A catalytic" evidence="5">
    <location>
        <begin position="69"/>
        <end position="327"/>
    </location>
</feature>
<organism evidence="6 7">
    <name type="scientific">Sphingomonas telluris</name>
    <dbReference type="NCBI Taxonomy" id="2907998"/>
    <lineage>
        <taxon>Bacteria</taxon>
        <taxon>Pseudomonadati</taxon>
        <taxon>Pseudomonadota</taxon>
        <taxon>Alphaproteobacteria</taxon>
        <taxon>Sphingomonadales</taxon>
        <taxon>Sphingomonadaceae</taxon>
        <taxon>Sphingomonas</taxon>
    </lineage>
</organism>
<reference evidence="6 7" key="1">
    <citation type="submission" date="2022-03" db="EMBL/GenBank/DDBJ databases">
        <authorList>
            <person name="Jo J.-H."/>
            <person name="Im W.-T."/>
        </authorList>
    </citation>
    <scope>NUCLEOTIDE SEQUENCE [LARGE SCALE GENOMIC DNA]</scope>
    <source>
        <strain evidence="6 7">SM33</strain>
    </source>
</reference>
<dbReference type="InterPro" id="IPR000871">
    <property type="entry name" value="Beta-lactam_class-A"/>
</dbReference>
<feature type="chain" id="PRO_5045798122" description="beta-lactamase" evidence="4">
    <location>
        <begin position="24"/>
        <end position="363"/>
    </location>
</feature>
<sequence>MTSRWPLSIGLAVLALGQTGSSAMVQTGAPQPRIGSAPQRVQPVRPPKAPLYIADRVDDLGRGFNGRVGIAVRSVNEGWSTSWNGNELNPQQSVSKLWVAITALDAVDKGRVSLNDRVTLTRTDLTLFHQPIAAKILGGGTTVSLGDLMFQALTKSDNTCNDKLMRSVGGPEAVRAMIRAKDLGAIRFYEGERSLQSRIAGLTWSPSYSIGNAFYQARDALPMSVRKAAFNRYVEDPYDGASANAIVNALARLKAGELLSPASTARLLTIMSQTSTGKNRLKGGLKPGWSLSHKTGTGQILGATQAGYNDIGILTAPDGRSYSVAVMIKKTSVPLPVRMTLMNNVVRAVINQHEMRYSPSTTL</sequence>
<keyword evidence="7" id="KW-1185">Reference proteome</keyword>
<evidence type="ECO:0000313" key="6">
    <source>
        <dbReference type="EMBL" id="MCH8616918.1"/>
    </source>
</evidence>
<accession>A0ABS9VPL9</accession>
<dbReference type="Proteomes" id="UP001203058">
    <property type="component" value="Unassembled WGS sequence"/>
</dbReference>
<dbReference type="PANTHER" id="PTHR35333:SF3">
    <property type="entry name" value="BETA-LACTAMASE-TYPE TRANSPEPTIDASE FOLD CONTAINING PROTEIN"/>
    <property type="match status" value="1"/>
</dbReference>
<name>A0ABS9VPL9_9SPHN</name>
<comment type="similarity">
    <text evidence="2">Belongs to the class-A beta-lactamase family.</text>
</comment>
<evidence type="ECO:0000256" key="2">
    <source>
        <dbReference type="ARBA" id="ARBA00009009"/>
    </source>
</evidence>
<evidence type="ECO:0000313" key="7">
    <source>
        <dbReference type="Proteomes" id="UP001203058"/>
    </source>
</evidence>
<dbReference type="RefSeq" id="WP_241447798.1">
    <property type="nucleotide sequence ID" value="NZ_JAKZHW010000002.1"/>
</dbReference>
<dbReference type="Pfam" id="PF13354">
    <property type="entry name" value="Beta-lactamase2"/>
    <property type="match status" value="1"/>
</dbReference>
<evidence type="ECO:0000256" key="1">
    <source>
        <dbReference type="ARBA" id="ARBA00001526"/>
    </source>
</evidence>
<keyword evidence="6" id="KW-0378">Hydrolase</keyword>
<dbReference type="PANTHER" id="PTHR35333">
    <property type="entry name" value="BETA-LACTAMASE"/>
    <property type="match status" value="1"/>
</dbReference>
<dbReference type="InterPro" id="IPR045155">
    <property type="entry name" value="Beta-lactam_cat"/>
</dbReference>
<gene>
    <name evidence="6" type="ORF">LZ016_12520</name>
</gene>
<comment type="catalytic activity">
    <reaction evidence="1">
        <text>a beta-lactam + H2O = a substituted beta-amino acid</text>
        <dbReference type="Rhea" id="RHEA:20401"/>
        <dbReference type="ChEBI" id="CHEBI:15377"/>
        <dbReference type="ChEBI" id="CHEBI:35627"/>
        <dbReference type="ChEBI" id="CHEBI:140347"/>
        <dbReference type="EC" id="3.5.2.6"/>
    </reaction>
</comment>
<dbReference type="EC" id="3.5.2.6" evidence="3"/>
<dbReference type="GO" id="GO:0016787">
    <property type="term" value="F:hydrolase activity"/>
    <property type="evidence" value="ECO:0007669"/>
    <property type="project" value="UniProtKB-KW"/>
</dbReference>
<dbReference type="SUPFAM" id="SSF56601">
    <property type="entry name" value="beta-lactamase/transpeptidase-like"/>
    <property type="match status" value="1"/>
</dbReference>
<dbReference type="EMBL" id="JAKZHW010000002">
    <property type="protein sequence ID" value="MCH8616918.1"/>
    <property type="molecule type" value="Genomic_DNA"/>
</dbReference>
<keyword evidence="4" id="KW-0732">Signal</keyword>
<feature type="signal peptide" evidence="4">
    <location>
        <begin position="1"/>
        <end position="23"/>
    </location>
</feature>
<evidence type="ECO:0000256" key="4">
    <source>
        <dbReference type="SAM" id="SignalP"/>
    </source>
</evidence>
<proteinExistence type="inferred from homology"/>
<comment type="caution">
    <text evidence="6">The sequence shown here is derived from an EMBL/GenBank/DDBJ whole genome shotgun (WGS) entry which is preliminary data.</text>
</comment>
<dbReference type="Gene3D" id="3.40.710.10">
    <property type="entry name" value="DD-peptidase/beta-lactamase superfamily"/>
    <property type="match status" value="1"/>
</dbReference>
<protein>
    <recommendedName>
        <fullName evidence="3">beta-lactamase</fullName>
        <ecNumber evidence="3">3.5.2.6</ecNumber>
    </recommendedName>
</protein>